<dbReference type="InterPro" id="IPR051686">
    <property type="entry name" value="Lipoprotein_DolP"/>
</dbReference>
<evidence type="ECO:0000259" key="7">
    <source>
        <dbReference type="PROSITE" id="PS50914"/>
    </source>
</evidence>
<reference evidence="8 9" key="1">
    <citation type="journal article" date="2014" name="Int. J. Syst. Evol. Microbiol.">
        <title>Solimonas terrae sp. nov., isolated from soil.</title>
        <authorList>
            <person name="Kim S.J."/>
            <person name="Moon J.Y."/>
            <person name="Weon H.Y."/>
            <person name="Ahn J.H."/>
            <person name="Chen W.M."/>
            <person name="Kwon S.W."/>
        </authorList>
    </citation>
    <scope>NUCLEOTIDE SEQUENCE [LARGE SCALE GENOMIC DNA]</scope>
    <source>
        <strain evidence="8 9">KIS83-12</strain>
    </source>
</reference>
<organism evidence="8 9">
    <name type="scientific">Solimonas terrae</name>
    <dbReference type="NCBI Taxonomy" id="1396819"/>
    <lineage>
        <taxon>Bacteria</taxon>
        <taxon>Pseudomonadati</taxon>
        <taxon>Pseudomonadota</taxon>
        <taxon>Gammaproteobacteria</taxon>
        <taxon>Nevskiales</taxon>
        <taxon>Nevskiaceae</taxon>
        <taxon>Solimonas</taxon>
    </lineage>
</organism>
<dbReference type="PROSITE" id="PS50914">
    <property type="entry name" value="BON"/>
    <property type="match status" value="1"/>
</dbReference>
<proteinExistence type="predicted"/>
<evidence type="ECO:0000256" key="2">
    <source>
        <dbReference type="ARBA" id="ARBA00022729"/>
    </source>
</evidence>
<dbReference type="PANTHER" id="PTHR34606">
    <property type="entry name" value="BON DOMAIN-CONTAINING PROTEIN"/>
    <property type="match status" value="1"/>
</dbReference>
<dbReference type="Proteomes" id="UP000472676">
    <property type="component" value="Unassembled WGS sequence"/>
</dbReference>
<dbReference type="RefSeq" id="WP_166254454.1">
    <property type="nucleotide sequence ID" value="NZ_JAAMOW010000003.1"/>
</dbReference>
<dbReference type="SMART" id="SM00749">
    <property type="entry name" value="BON"/>
    <property type="match status" value="1"/>
</dbReference>
<feature type="signal peptide" evidence="6">
    <location>
        <begin position="1"/>
        <end position="23"/>
    </location>
</feature>
<dbReference type="AlphaFoldDB" id="A0A6M2BQU8"/>
<name>A0A6M2BQU8_9GAMM</name>
<evidence type="ECO:0000313" key="9">
    <source>
        <dbReference type="Proteomes" id="UP000472676"/>
    </source>
</evidence>
<evidence type="ECO:0000256" key="6">
    <source>
        <dbReference type="SAM" id="SignalP"/>
    </source>
</evidence>
<dbReference type="InterPro" id="IPR014004">
    <property type="entry name" value="Transpt-assoc_nodulatn_dom_bac"/>
</dbReference>
<dbReference type="PANTHER" id="PTHR34606:SF16">
    <property type="entry name" value="BON DOMAIN-CONTAINING PROTEIN"/>
    <property type="match status" value="1"/>
</dbReference>
<evidence type="ECO:0000313" key="8">
    <source>
        <dbReference type="EMBL" id="NGY04680.1"/>
    </source>
</evidence>
<dbReference type="Pfam" id="PF04972">
    <property type="entry name" value="BON"/>
    <property type="match status" value="1"/>
</dbReference>
<dbReference type="FunFam" id="3.30.1340.30:FF:000001">
    <property type="entry name" value="Molecular chaperone OsmY"/>
    <property type="match status" value="1"/>
</dbReference>
<keyword evidence="2 6" id="KW-0732">Signal</keyword>
<comment type="caution">
    <text evidence="8">The sequence shown here is derived from an EMBL/GenBank/DDBJ whole genome shotgun (WGS) entry which is preliminary data.</text>
</comment>
<dbReference type="EMBL" id="JAAMOW010000003">
    <property type="protein sequence ID" value="NGY04680.1"/>
    <property type="molecule type" value="Genomic_DNA"/>
</dbReference>
<dbReference type="GO" id="GO:0042597">
    <property type="term" value="C:periplasmic space"/>
    <property type="evidence" value="ECO:0007669"/>
    <property type="project" value="UniProtKB-SubCell"/>
</dbReference>
<evidence type="ECO:0000256" key="4">
    <source>
        <dbReference type="ARBA" id="ARBA00022764"/>
    </source>
</evidence>
<gene>
    <name evidence="8" type="ORF">G7Y85_07885</name>
</gene>
<accession>A0A6M2BQU8</accession>
<evidence type="ECO:0000256" key="5">
    <source>
        <dbReference type="ARBA" id="ARBA00070588"/>
    </source>
</evidence>
<evidence type="ECO:0000256" key="1">
    <source>
        <dbReference type="ARBA" id="ARBA00004418"/>
    </source>
</evidence>
<comment type="subcellular location">
    <subcellularLocation>
        <location evidence="1">Periplasm</location>
    </subcellularLocation>
</comment>
<evidence type="ECO:0000256" key="3">
    <source>
        <dbReference type="ARBA" id="ARBA00022737"/>
    </source>
</evidence>
<protein>
    <recommendedName>
        <fullName evidence="5">Osmotically-inducible protein Y</fullName>
    </recommendedName>
</protein>
<sequence>MKMKALLVATMLTVGAAPLLAQADTAPAHKTEAGQYVADSAITAKVKAALLAEKGLKSTDISVETQNGSVQLSGYVVSSAQIDQAVDVTKHVNGVKDVNNDLRLKTATE</sequence>
<keyword evidence="3" id="KW-0677">Repeat</keyword>
<feature type="domain" description="BON" evidence="7">
    <location>
        <begin position="38"/>
        <end position="106"/>
    </location>
</feature>
<dbReference type="InterPro" id="IPR007055">
    <property type="entry name" value="BON_dom"/>
</dbReference>
<feature type="chain" id="PRO_5027053443" description="Osmotically-inducible protein Y" evidence="6">
    <location>
        <begin position="24"/>
        <end position="109"/>
    </location>
</feature>
<dbReference type="Gene3D" id="3.30.1340.30">
    <property type="match status" value="1"/>
</dbReference>
<keyword evidence="9" id="KW-1185">Reference proteome</keyword>
<keyword evidence="4" id="KW-0574">Periplasm</keyword>